<dbReference type="EMBL" id="NIRI02000056">
    <property type="protein sequence ID" value="KAG5443323.1"/>
    <property type="molecule type" value="Genomic_DNA"/>
</dbReference>
<dbReference type="GO" id="GO:0000981">
    <property type="term" value="F:DNA-binding transcription factor activity, RNA polymerase II-specific"/>
    <property type="evidence" value="ECO:0007669"/>
    <property type="project" value="TreeGrafter"/>
</dbReference>
<keyword evidence="2" id="KW-1185">Reference proteome</keyword>
<dbReference type="Pfam" id="PF01285">
    <property type="entry name" value="TEA"/>
    <property type="match status" value="1"/>
</dbReference>
<reference evidence="1 2" key="2">
    <citation type="journal article" date="2021" name="Genomics">
        <title>High-quality reference genome for Clonorchis sinensis.</title>
        <authorList>
            <person name="Young N.D."/>
            <person name="Stroehlein A.J."/>
            <person name="Kinkar L."/>
            <person name="Wang T."/>
            <person name="Sohn W.M."/>
            <person name="Chang B.C.H."/>
            <person name="Kaur P."/>
            <person name="Weisz D."/>
            <person name="Dudchenko O."/>
            <person name="Aiden E.L."/>
            <person name="Korhonen P.K."/>
            <person name="Gasser R.B."/>
        </authorList>
    </citation>
    <scope>NUCLEOTIDE SEQUENCE [LARGE SCALE GENOMIC DNA]</scope>
    <source>
        <strain evidence="1">Cs-k2</strain>
    </source>
</reference>
<dbReference type="GO" id="GO:0005667">
    <property type="term" value="C:transcription regulator complex"/>
    <property type="evidence" value="ECO:0007669"/>
    <property type="project" value="TreeGrafter"/>
</dbReference>
<dbReference type="InterPro" id="IPR050937">
    <property type="entry name" value="TEC1_TEAD_TF"/>
</dbReference>
<evidence type="ECO:0000313" key="1">
    <source>
        <dbReference type="EMBL" id="KAG5443323.1"/>
    </source>
</evidence>
<dbReference type="STRING" id="79923.G7Y629"/>
<dbReference type="PROSITE" id="PS51088">
    <property type="entry name" value="TEA_2"/>
    <property type="match status" value="1"/>
</dbReference>
<dbReference type="PROSITE" id="PS00554">
    <property type="entry name" value="TEA_1"/>
    <property type="match status" value="1"/>
</dbReference>
<sequence length="167" mass="18880">MKVSGENLRSNQTEEPCVSVCLNSSSHSANGEDDGTDGVWSSEIEQSFREALLIYPPCGRRKIILSDEGKMFGRNELIARYIKLRTGKTRTRKQVSSHIQVLARRRTKDSHGTYDSDEDLFDQEFSSELNRLIKPTGPLRIQTHSTSRNGDVTDKNGLNEEFSGNDW</sequence>
<organism evidence="1 2">
    <name type="scientific">Clonorchis sinensis</name>
    <name type="common">Chinese liver fluke</name>
    <dbReference type="NCBI Taxonomy" id="79923"/>
    <lineage>
        <taxon>Eukaryota</taxon>
        <taxon>Metazoa</taxon>
        <taxon>Spiralia</taxon>
        <taxon>Lophotrochozoa</taxon>
        <taxon>Platyhelminthes</taxon>
        <taxon>Trematoda</taxon>
        <taxon>Digenea</taxon>
        <taxon>Opisthorchiida</taxon>
        <taxon>Opisthorchiata</taxon>
        <taxon>Opisthorchiidae</taxon>
        <taxon>Clonorchis</taxon>
    </lineage>
</organism>
<name>A0A8T1M2A3_CLOSI</name>
<dbReference type="GO" id="GO:0000978">
    <property type="term" value="F:RNA polymerase II cis-regulatory region sequence-specific DNA binding"/>
    <property type="evidence" value="ECO:0007669"/>
    <property type="project" value="TreeGrafter"/>
</dbReference>
<protein>
    <submittedName>
        <fullName evidence="1">Transcriptional enhancer factor TEF-1</fullName>
    </submittedName>
</protein>
<dbReference type="Proteomes" id="UP000286415">
    <property type="component" value="Unassembled WGS sequence"/>
</dbReference>
<evidence type="ECO:0000313" key="2">
    <source>
        <dbReference type="Proteomes" id="UP000286415"/>
    </source>
</evidence>
<comment type="caution">
    <text evidence="1">The sequence shown here is derived from an EMBL/GenBank/DDBJ whole genome shotgun (WGS) entry which is preliminary data.</text>
</comment>
<accession>A0A8T1M2A3</accession>
<dbReference type="GO" id="GO:0005634">
    <property type="term" value="C:nucleus"/>
    <property type="evidence" value="ECO:0007669"/>
    <property type="project" value="UniProtKB-SubCell"/>
</dbReference>
<dbReference type="PRINTS" id="PR00065">
    <property type="entry name" value="TEADOMAIN"/>
</dbReference>
<dbReference type="PANTHER" id="PTHR11834">
    <property type="entry name" value="TRANSCRIPTIONAL ENHANCER FACTOR TEF RELATED"/>
    <property type="match status" value="1"/>
</dbReference>
<dbReference type="PANTHER" id="PTHR11834:SF0">
    <property type="entry name" value="PROTEIN SCALLOPED"/>
    <property type="match status" value="1"/>
</dbReference>
<dbReference type="InterPro" id="IPR038096">
    <property type="entry name" value="TEA/ATTS_sf"/>
</dbReference>
<proteinExistence type="predicted"/>
<dbReference type="InterPro" id="IPR000818">
    <property type="entry name" value="TEA/ATTS_dom"/>
</dbReference>
<gene>
    <name evidence="1" type="ORF">CSKR_107283</name>
</gene>
<dbReference type="OrthoDB" id="10006572at2759"/>
<reference evidence="1 2" key="1">
    <citation type="journal article" date="2018" name="Biotechnol. Adv.">
        <title>Improved genomic resources and new bioinformatic workflow for the carcinogenic parasite Clonorchis sinensis: Biotechnological implications.</title>
        <authorList>
            <person name="Wang D."/>
            <person name="Korhonen P.K."/>
            <person name="Gasser R.B."/>
            <person name="Young N.D."/>
        </authorList>
    </citation>
    <scope>NUCLEOTIDE SEQUENCE [LARGE SCALE GENOMIC DNA]</scope>
    <source>
        <strain evidence="1">Cs-k2</strain>
    </source>
</reference>
<dbReference type="Gene3D" id="6.10.20.40">
    <property type="entry name" value="TEA/ATTS domain"/>
    <property type="match status" value="1"/>
</dbReference>
<dbReference type="SMART" id="SM00426">
    <property type="entry name" value="TEA"/>
    <property type="match status" value="1"/>
</dbReference>